<feature type="chain" id="PRO_5039339139" evidence="1">
    <location>
        <begin position="20"/>
        <end position="296"/>
    </location>
</feature>
<dbReference type="OrthoDB" id="3381205at2"/>
<dbReference type="AlphaFoldDB" id="A0A1A8Z822"/>
<dbReference type="RefSeq" id="WP_091191723.1">
    <property type="nucleotide sequence ID" value="NZ_LT594324.1"/>
</dbReference>
<gene>
    <name evidence="3" type="ORF">GA0070621_0838</name>
</gene>
<dbReference type="EMBL" id="LT594324">
    <property type="protein sequence ID" value="SBT40004.1"/>
    <property type="molecule type" value="Genomic_DNA"/>
</dbReference>
<dbReference type="InterPro" id="IPR026004">
    <property type="entry name" value="Septum_form"/>
</dbReference>
<evidence type="ECO:0000259" key="2">
    <source>
        <dbReference type="Pfam" id="PF13845"/>
    </source>
</evidence>
<evidence type="ECO:0000313" key="4">
    <source>
        <dbReference type="Proteomes" id="UP000198765"/>
    </source>
</evidence>
<protein>
    <submittedName>
        <fullName evidence="3">Septum formation</fullName>
    </submittedName>
</protein>
<organism evidence="3 4">
    <name type="scientific">Micromonospora narathiwatensis</name>
    <dbReference type="NCBI Taxonomy" id="299146"/>
    <lineage>
        <taxon>Bacteria</taxon>
        <taxon>Bacillati</taxon>
        <taxon>Actinomycetota</taxon>
        <taxon>Actinomycetes</taxon>
        <taxon>Micromonosporales</taxon>
        <taxon>Micromonosporaceae</taxon>
        <taxon>Micromonospora</taxon>
    </lineage>
</organism>
<dbReference type="Pfam" id="PF13845">
    <property type="entry name" value="Septum_form"/>
    <property type="match status" value="1"/>
</dbReference>
<sequence>MRRWWTAVAVGATAVLALAGCGVPAGVDRDLTDDWPAFPAVEGFVPEAGVCHATIQDVGYLSGYSPIDCSTSHRAETLHVGTLTGADAGRGAPPRAGSTGIRTARAECDRQVSKAVGADWRSGRLQLSVVFPSALAWSGGARWFRCDLSEVTSLDDGSITARSDSLRDALAPGSPLALGCFEPKLSKDDIEEMRPVACTAKHHAEFVGIYPFPDVAYAEFQRNSLRAHKACRGLIATYVKVPNNNDLQYRAGTIIYHPLEDQWKDGDRGVQCFLWVEDRTLTRSLKGAGNKGLPVR</sequence>
<evidence type="ECO:0000313" key="3">
    <source>
        <dbReference type="EMBL" id="SBT40004.1"/>
    </source>
</evidence>
<reference evidence="3 4" key="1">
    <citation type="submission" date="2016-06" db="EMBL/GenBank/DDBJ databases">
        <authorList>
            <person name="Kjaerup R.B."/>
            <person name="Dalgaard T.S."/>
            <person name="Juul-Madsen H.R."/>
        </authorList>
    </citation>
    <scope>NUCLEOTIDE SEQUENCE [LARGE SCALE GENOMIC DNA]</scope>
    <source>
        <strain evidence="3 4">DSM 45248</strain>
    </source>
</reference>
<keyword evidence="4" id="KW-1185">Reference proteome</keyword>
<dbReference type="Proteomes" id="UP000198765">
    <property type="component" value="Chromosome I"/>
</dbReference>
<dbReference type="PATRIC" id="fig|299146.4.peg.857"/>
<keyword evidence="1" id="KW-0732">Signal</keyword>
<feature type="domain" description="Septum formation-related" evidence="2">
    <location>
        <begin position="48"/>
        <end position="272"/>
    </location>
</feature>
<evidence type="ECO:0000256" key="1">
    <source>
        <dbReference type="SAM" id="SignalP"/>
    </source>
</evidence>
<accession>A0A1A8Z822</accession>
<name>A0A1A8Z822_9ACTN</name>
<dbReference type="PROSITE" id="PS51257">
    <property type="entry name" value="PROKAR_LIPOPROTEIN"/>
    <property type="match status" value="1"/>
</dbReference>
<feature type="signal peptide" evidence="1">
    <location>
        <begin position="1"/>
        <end position="19"/>
    </location>
</feature>
<proteinExistence type="predicted"/>